<name>A0ABR6ECS5_9ACTN</name>
<evidence type="ECO:0000313" key="3">
    <source>
        <dbReference type="Proteomes" id="UP000766698"/>
    </source>
</evidence>
<evidence type="ECO:0000313" key="2">
    <source>
        <dbReference type="EMBL" id="MBB1243124.1"/>
    </source>
</evidence>
<accession>A0ABR6ECS5</accession>
<organism evidence="2 3">
    <name type="scientific">Streptomyces durbertensis</name>
    <dbReference type="NCBI Taxonomy" id="2448886"/>
    <lineage>
        <taxon>Bacteria</taxon>
        <taxon>Bacillati</taxon>
        <taxon>Actinomycetota</taxon>
        <taxon>Actinomycetes</taxon>
        <taxon>Kitasatosporales</taxon>
        <taxon>Streptomycetaceae</taxon>
        <taxon>Streptomyces</taxon>
    </lineage>
</organism>
<reference evidence="3" key="1">
    <citation type="journal article" date="2020" name="Syst. Appl. Microbiol.">
        <title>Streptomyces alkaliterrae sp. nov., isolated from an alkaline soil, and emended descriptions of Streptomyces alkaliphilus, Streptomyces calidiresistens and Streptomyces durbertensis.</title>
        <authorList>
            <person name="Swiecimska M."/>
            <person name="Golinska P."/>
            <person name="Nouioui I."/>
            <person name="Wypij M."/>
            <person name="Rai M."/>
            <person name="Sangal V."/>
            <person name="Goodfellow M."/>
        </authorList>
    </citation>
    <scope>NUCLEOTIDE SEQUENCE [LARGE SCALE GENOMIC DNA]</scope>
    <source>
        <strain evidence="3">DSM 104538</strain>
    </source>
</reference>
<feature type="region of interest" description="Disordered" evidence="1">
    <location>
        <begin position="11"/>
        <end position="34"/>
    </location>
</feature>
<sequence length="66" mass="7124">MLSRRLLVARSGWPAGSRPDHTGPLDGDASRLVRPYVPAEPPPAPRWVSLSGTRRGPWALARGAAR</sequence>
<dbReference type="EMBL" id="WMLF01000054">
    <property type="protein sequence ID" value="MBB1243124.1"/>
    <property type="molecule type" value="Genomic_DNA"/>
</dbReference>
<comment type="caution">
    <text evidence="2">The sequence shown here is derived from an EMBL/GenBank/DDBJ whole genome shotgun (WGS) entry which is preliminary data.</text>
</comment>
<dbReference type="RefSeq" id="WP_182854531.1">
    <property type="nucleotide sequence ID" value="NZ_WMLF01000054.1"/>
</dbReference>
<evidence type="ECO:0000256" key="1">
    <source>
        <dbReference type="SAM" id="MobiDB-lite"/>
    </source>
</evidence>
<proteinExistence type="predicted"/>
<feature type="compositionally biased region" description="Basic and acidic residues" evidence="1">
    <location>
        <begin position="18"/>
        <end position="31"/>
    </location>
</feature>
<keyword evidence="3" id="KW-1185">Reference proteome</keyword>
<gene>
    <name evidence="2" type="ORF">GL263_06015</name>
</gene>
<protein>
    <submittedName>
        <fullName evidence="2">Uncharacterized protein</fullName>
    </submittedName>
</protein>
<dbReference type="Proteomes" id="UP000766698">
    <property type="component" value="Unassembled WGS sequence"/>
</dbReference>